<dbReference type="GO" id="GO:0008270">
    <property type="term" value="F:zinc ion binding"/>
    <property type="evidence" value="ECO:0007669"/>
    <property type="project" value="InterPro"/>
</dbReference>
<dbReference type="PANTHER" id="PTHR47783:SF1">
    <property type="entry name" value="ZN(II)2CYS6 TRANSCRIPTION FACTOR (EUROFUNG)"/>
    <property type="match status" value="1"/>
</dbReference>
<feature type="compositionally biased region" description="Low complexity" evidence="5">
    <location>
        <begin position="91"/>
        <end position="106"/>
    </location>
</feature>
<dbReference type="SMART" id="SM00066">
    <property type="entry name" value="GAL4"/>
    <property type="match status" value="1"/>
</dbReference>
<evidence type="ECO:0000256" key="4">
    <source>
        <dbReference type="ARBA" id="ARBA00023242"/>
    </source>
</evidence>
<gene>
    <name evidence="7" type="ORF">GJ744_006529</name>
</gene>
<keyword evidence="3" id="KW-0804">Transcription</keyword>
<dbReference type="SUPFAM" id="SSF57701">
    <property type="entry name" value="Zn2/Cys6 DNA-binding domain"/>
    <property type="match status" value="1"/>
</dbReference>
<dbReference type="AlphaFoldDB" id="A0A8H7AR23"/>
<evidence type="ECO:0000256" key="5">
    <source>
        <dbReference type="SAM" id="MobiDB-lite"/>
    </source>
</evidence>
<proteinExistence type="predicted"/>
<feature type="region of interest" description="Disordered" evidence="5">
    <location>
        <begin position="1"/>
        <end position="46"/>
    </location>
</feature>
<feature type="compositionally biased region" description="Polar residues" evidence="5">
    <location>
        <begin position="115"/>
        <end position="130"/>
    </location>
</feature>
<protein>
    <recommendedName>
        <fullName evidence="6">Zn(2)-C6 fungal-type domain-containing protein</fullName>
    </recommendedName>
</protein>
<feature type="domain" description="Zn(2)-C6 fungal-type" evidence="6">
    <location>
        <begin position="138"/>
        <end position="166"/>
    </location>
</feature>
<keyword evidence="1" id="KW-0805">Transcription regulation</keyword>
<dbReference type="CDD" id="cd00067">
    <property type="entry name" value="GAL4"/>
    <property type="match status" value="1"/>
</dbReference>
<dbReference type="InterPro" id="IPR036864">
    <property type="entry name" value="Zn2-C6_fun-type_DNA-bd_sf"/>
</dbReference>
<dbReference type="PANTHER" id="PTHR47783">
    <property type="entry name" value="ZN(II)2CYS6 TRANSCRIPTION FACTOR (EUROFUNG)-RELATED"/>
    <property type="match status" value="1"/>
</dbReference>
<feature type="compositionally biased region" description="Polar residues" evidence="5">
    <location>
        <begin position="172"/>
        <end position="201"/>
    </location>
</feature>
<reference evidence="7" key="1">
    <citation type="submission" date="2020-02" db="EMBL/GenBank/DDBJ databases">
        <authorList>
            <person name="Palmer J.M."/>
        </authorList>
    </citation>
    <scope>NUCLEOTIDE SEQUENCE</scope>
    <source>
        <strain evidence="7">EPUS1.4</strain>
        <tissue evidence="7">Thallus</tissue>
    </source>
</reference>
<dbReference type="PROSITE" id="PS50048">
    <property type="entry name" value="ZN2_CY6_FUNGAL_2"/>
    <property type="match status" value="1"/>
</dbReference>
<name>A0A8H7AR23_9EURO</name>
<dbReference type="GO" id="GO:0000981">
    <property type="term" value="F:DNA-binding transcription factor activity, RNA polymerase II-specific"/>
    <property type="evidence" value="ECO:0007669"/>
    <property type="project" value="InterPro"/>
</dbReference>
<organism evidence="7 8">
    <name type="scientific">Endocarpon pusillum</name>
    <dbReference type="NCBI Taxonomy" id="364733"/>
    <lineage>
        <taxon>Eukaryota</taxon>
        <taxon>Fungi</taxon>
        <taxon>Dikarya</taxon>
        <taxon>Ascomycota</taxon>
        <taxon>Pezizomycotina</taxon>
        <taxon>Eurotiomycetes</taxon>
        <taxon>Chaetothyriomycetidae</taxon>
        <taxon>Verrucariales</taxon>
        <taxon>Verrucariaceae</taxon>
        <taxon>Endocarpon</taxon>
    </lineage>
</organism>
<feature type="region of interest" description="Disordered" evidence="5">
    <location>
        <begin position="75"/>
        <end position="144"/>
    </location>
</feature>
<evidence type="ECO:0000313" key="7">
    <source>
        <dbReference type="EMBL" id="KAF7513915.1"/>
    </source>
</evidence>
<keyword evidence="4" id="KW-0539">Nucleus</keyword>
<evidence type="ECO:0000256" key="2">
    <source>
        <dbReference type="ARBA" id="ARBA00023125"/>
    </source>
</evidence>
<keyword evidence="2" id="KW-0238">DNA-binding</keyword>
<feature type="compositionally biased region" description="Low complexity" evidence="5">
    <location>
        <begin position="11"/>
        <end position="21"/>
    </location>
</feature>
<keyword evidence="8" id="KW-1185">Reference proteome</keyword>
<feature type="compositionally biased region" description="Polar residues" evidence="5">
    <location>
        <begin position="75"/>
        <end position="90"/>
    </location>
</feature>
<accession>A0A8H7AR23</accession>
<evidence type="ECO:0000259" key="6">
    <source>
        <dbReference type="PROSITE" id="PS50048"/>
    </source>
</evidence>
<dbReference type="Proteomes" id="UP000606974">
    <property type="component" value="Unassembled WGS sequence"/>
</dbReference>
<dbReference type="Gene3D" id="4.10.240.10">
    <property type="entry name" value="Zn(2)-C6 fungal-type DNA-binding domain"/>
    <property type="match status" value="1"/>
</dbReference>
<dbReference type="OrthoDB" id="4356994at2759"/>
<evidence type="ECO:0000256" key="1">
    <source>
        <dbReference type="ARBA" id="ARBA00023015"/>
    </source>
</evidence>
<comment type="caution">
    <text evidence="7">The sequence shown here is derived from an EMBL/GenBank/DDBJ whole genome shotgun (WGS) entry which is preliminary data.</text>
</comment>
<dbReference type="EMBL" id="JAACFV010000003">
    <property type="protein sequence ID" value="KAF7513915.1"/>
    <property type="molecule type" value="Genomic_DNA"/>
</dbReference>
<evidence type="ECO:0000256" key="3">
    <source>
        <dbReference type="ARBA" id="ARBA00023163"/>
    </source>
</evidence>
<dbReference type="Pfam" id="PF00172">
    <property type="entry name" value="Zn_clus"/>
    <property type="match status" value="1"/>
</dbReference>
<evidence type="ECO:0000313" key="8">
    <source>
        <dbReference type="Proteomes" id="UP000606974"/>
    </source>
</evidence>
<dbReference type="GO" id="GO:0003677">
    <property type="term" value="F:DNA binding"/>
    <property type="evidence" value="ECO:0007669"/>
    <property type="project" value="UniProtKB-KW"/>
</dbReference>
<dbReference type="InterPro" id="IPR001138">
    <property type="entry name" value="Zn2Cys6_DnaBD"/>
</dbReference>
<sequence>MNPDHLHHTGQQDPQDWQDWPDWPPASEWDSQPPLLPHAQYTPFSAAYPNPMAAAEQTSTGVILDSPPFPYVETGASQSQLHYHSTQRSMIRSAISTSHPSSASSRNEGSAPLAPQTQLRWVTNNGPSQGKQRRTDHACKNCQRRKTKCSGEQPKCETCMKSGQTCLGYAPPSQQHSRQRNASVGNQSAFENDNGGSSSRAATIFEDQCLSSSEVRERNQGR</sequence>
<feature type="region of interest" description="Disordered" evidence="5">
    <location>
        <begin position="167"/>
        <end position="222"/>
    </location>
</feature>